<dbReference type="InterPro" id="IPR036259">
    <property type="entry name" value="MFS_trans_sf"/>
</dbReference>
<comment type="subcellular location">
    <subcellularLocation>
        <location evidence="1">Cell membrane</location>
        <topology evidence="1">Multi-pass membrane protein</topology>
    </subcellularLocation>
</comment>
<feature type="transmembrane region" description="Helical" evidence="8">
    <location>
        <begin position="220"/>
        <end position="237"/>
    </location>
</feature>
<evidence type="ECO:0000256" key="5">
    <source>
        <dbReference type="ARBA" id="ARBA00022989"/>
    </source>
</evidence>
<keyword evidence="10" id="KW-1185">Reference proteome</keyword>
<feature type="transmembrane region" description="Helical" evidence="8">
    <location>
        <begin position="49"/>
        <end position="70"/>
    </location>
</feature>
<feature type="transmembrane region" description="Helical" evidence="8">
    <location>
        <begin position="374"/>
        <end position="396"/>
    </location>
</feature>
<keyword evidence="4 8" id="KW-0812">Transmembrane</keyword>
<evidence type="ECO:0000256" key="8">
    <source>
        <dbReference type="SAM" id="Phobius"/>
    </source>
</evidence>
<dbReference type="Proteomes" id="UP001206128">
    <property type="component" value="Unassembled WGS sequence"/>
</dbReference>
<dbReference type="PANTHER" id="PTHR23513:SF11">
    <property type="entry name" value="STAPHYLOFERRIN A TRANSPORTER"/>
    <property type="match status" value="1"/>
</dbReference>
<keyword evidence="6 8" id="KW-0472">Membrane</keyword>
<gene>
    <name evidence="9" type="ORF">LX83_001195</name>
</gene>
<evidence type="ECO:0000256" key="1">
    <source>
        <dbReference type="ARBA" id="ARBA00004651"/>
    </source>
</evidence>
<comment type="caution">
    <text evidence="9">The sequence shown here is derived from an EMBL/GenBank/DDBJ whole genome shotgun (WGS) entry which is preliminary data.</text>
</comment>
<dbReference type="CDD" id="cd06173">
    <property type="entry name" value="MFS_MefA_like"/>
    <property type="match status" value="1"/>
</dbReference>
<feature type="transmembrane region" description="Helical" evidence="8">
    <location>
        <begin position="347"/>
        <end position="368"/>
    </location>
</feature>
<protein>
    <submittedName>
        <fullName evidence="9">Arabinose efflux permease, MFS family</fullName>
    </submittedName>
</protein>
<feature type="region of interest" description="Disordered" evidence="7">
    <location>
        <begin position="404"/>
        <end position="436"/>
    </location>
</feature>
<keyword evidence="5 8" id="KW-1133">Transmembrane helix</keyword>
<feature type="transmembrane region" description="Helical" evidence="8">
    <location>
        <begin position="308"/>
        <end position="326"/>
    </location>
</feature>
<evidence type="ECO:0000313" key="10">
    <source>
        <dbReference type="Proteomes" id="UP001206128"/>
    </source>
</evidence>
<evidence type="ECO:0000256" key="3">
    <source>
        <dbReference type="ARBA" id="ARBA00022475"/>
    </source>
</evidence>
<evidence type="ECO:0000313" key="9">
    <source>
        <dbReference type="EMBL" id="MCP2164355.1"/>
    </source>
</evidence>
<accession>A0AAE3GBI1</accession>
<evidence type="ECO:0000256" key="4">
    <source>
        <dbReference type="ARBA" id="ARBA00022692"/>
    </source>
</evidence>
<feature type="transmembrane region" description="Helical" evidence="8">
    <location>
        <begin position="173"/>
        <end position="191"/>
    </location>
</feature>
<keyword evidence="2" id="KW-0813">Transport</keyword>
<evidence type="ECO:0000256" key="7">
    <source>
        <dbReference type="SAM" id="MobiDB-lite"/>
    </source>
</evidence>
<proteinExistence type="predicted"/>
<feature type="transmembrane region" description="Helical" evidence="8">
    <location>
        <begin position="21"/>
        <end position="43"/>
    </location>
</feature>
<sequence length="436" mass="44647">MRHRMPPMFRALGQRNYRLWATADLVSVTGSWMQVLALNWLVLDRTGSAASVGLSVLLQALPALLLGSWAGALADRFPPQRVIRYAQSTHAVLALAMAALAWGDGPLSGFYLLSVLSGLVGVFDGPALGRFGSQVVGPADLGNALALGSVLNSAGRILGMSLAGVLVGVLGEPVLFLGNALSFVAVLVALARIRPELLHPLAVSPPERAGIRAGLRYLRADHRVLVLFLLGFALSSLGRNYQVTMAAMSQGPLNAGAAGYGLLSTVFAVGTVLGGLVAAQRPALTLRLLLVTAATTGMLQAVSGLSNGVFAFATLLIPIAAGAVLIDTTMSTRVQLDTAEEMRGRVLSAQGMVSAGAGAVGGPLLGWLCEDIGPAVTLHLAGAAVILATLVAWFALTRTAARPTPAPQARATAEPAPAEVAPADVAAPTPAYAATS</sequence>
<name>A0AAE3GBI1_9PSEU</name>
<dbReference type="PANTHER" id="PTHR23513">
    <property type="entry name" value="INTEGRAL MEMBRANE EFFLUX PROTEIN-RELATED"/>
    <property type="match status" value="1"/>
</dbReference>
<reference evidence="9" key="1">
    <citation type="submission" date="2022-06" db="EMBL/GenBank/DDBJ databases">
        <title>Genomic Encyclopedia of Archaeal and Bacterial Type Strains, Phase II (KMG-II): from individual species to whole genera.</title>
        <authorList>
            <person name="Goeker M."/>
        </authorList>
    </citation>
    <scope>NUCLEOTIDE SEQUENCE</scope>
    <source>
        <strain evidence="9">DSM 43935</strain>
    </source>
</reference>
<feature type="transmembrane region" description="Helical" evidence="8">
    <location>
        <begin position="284"/>
        <end position="302"/>
    </location>
</feature>
<evidence type="ECO:0000256" key="6">
    <source>
        <dbReference type="ARBA" id="ARBA00023136"/>
    </source>
</evidence>
<dbReference type="SUPFAM" id="SSF103473">
    <property type="entry name" value="MFS general substrate transporter"/>
    <property type="match status" value="1"/>
</dbReference>
<evidence type="ECO:0000256" key="2">
    <source>
        <dbReference type="ARBA" id="ARBA00022448"/>
    </source>
</evidence>
<organism evidence="9 10">
    <name type="scientific">Goodfellowiella coeruleoviolacea</name>
    <dbReference type="NCBI Taxonomy" id="334858"/>
    <lineage>
        <taxon>Bacteria</taxon>
        <taxon>Bacillati</taxon>
        <taxon>Actinomycetota</taxon>
        <taxon>Actinomycetes</taxon>
        <taxon>Pseudonocardiales</taxon>
        <taxon>Pseudonocardiaceae</taxon>
        <taxon>Goodfellowiella</taxon>
    </lineage>
</organism>
<dbReference type="InterPro" id="IPR010290">
    <property type="entry name" value="TM_effector"/>
</dbReference>
<feature type="transmembrane region" description="Helical" evidence="8">
    <location>
        <begin position="82"/>
        <end position="103"/>
    </location>
</feature>
<dbReference type="AlphaFoldDB" id="A0AAE3GBI1"/>
<dbReference type="RefSeq" id="WP_253767951.1">
    <property type="nucleotide sequence ID" value="NZ_JAMTCK010000003.1"/>
</dbReference>
<dbReference type="Pfam" id="PF05977">
    <property type="entry name" value="MFS_3"/>
    <property type="match status" value="1"/>
</dbReference>
<dbReference type="EMBL" id="JAMTCK010000003">
    <property type="protein sequence ID" value="MCP2164355.1"/>
    <property type="molecule type" value="Genomic_DNA"/>
</dbReference>
<keyword evidence="3" id="KW-1003">Cell membrane</keyword>
<dbReference type="Gene3D" id="1.20.1250.20">
    <property type="entry name" value="MFS general substrate transporter like domains"/>
    <property type="match status" value="1"/>
</dbReference>
<dbReference type="GO" id="GO:0005886">
    <property type="term" value="C:plasma membrane"/>
    <property type="evidence" value="ECO:0007669"/>
    <property type="project" value="UniProtKB-SubCell"/>
</dbReference>
<feature type="transmembrane region" description="Helical" evidence="8">
    <location>
        <begin position="257"/>
        <end position="277"/>
    </location>
</feature>